<dbReference type="EMBL" id="JABSTV010001248">
    <property type="protein sequence ID" value="KAH7969764.1"/>
    <property type="molecule type" value="Genomic_DNA"/>
</dbReference>
<reference evidence="4" key="2">
    <citation type="submission" date="2021-09" db="EMBL/GenBank/DDBJ databases">
        <authorList>
            <person name="Jia N."/>
            <person name="Wang J."/>
            <person name="Shi W."/>
            <person name="Du L."/>
            <person name="Sun Y."/>
            <person name="Zhan W."/>
            <person name="Jiang J."/>
            <person name="Wang Q."/>
            <person name="Zhang B."/>
            <person name="Ji P."/>
            <person name="Sakyi L.B."/>
            <person name="Cui X."/>
            <person name="Yuan T."/>
            <person name="Jiang B."/>
            <person name="Yang W."/>
            <person name="Lam T.T.-Y."/>
            <person name="Chang Q."/>
            <person name="Ding S."/>
            <person name="Wang X."/>
            <person name="Zhu J."/>
            <person name="Ruan X."/>
            <person name="Zhao L."/>
            <person name="Wei J."/>
            <person name="Que T."/>
            <person name="Du C."/>
            <person name="Cheng J."/>
            <person name="Dai P."/>
            <person name="Han X."/>
            <person name="Huang E."/>
            <person name="Gao Y."/>
            <person name="Liu J."/>
            <person name="Shao H."/>
            <person name="Ye R."/>
            <person name="Li L."/>
            <person name="Wei W."/>
            <person name="Wang X."/>
            <person name="Wang C."/>
            <person name="Huo Q."/>
            <person name="Li W."/>
            <person name="Guo W."/>
            <person name="Chen H."/>
            <person name="Chen S."/>
            <person name="Zhou L."/>
            <person name="Zhou L."/>
            <person name="Ni X."/>
            <person name="Tian J."/>
            <person name="Zhou Y."/>
            <person name="Sheng Y."/>
            <person name="Liu T."/>
            <person name="Pan Y."/>
            <person name="Xia L."/>
            <person name="Li J."/>
            <person name="Zhao F."/>
            <person name="Cao W."/>
        </authorList>
    </citation>
    <scope>NUCLEOTIDE SEQUENCE</scope>
    <source>
        <strain evidence="4">Rsan-2018</strain>
        <tissue evidence="4">Larvae</tissue>
    </source>
</reference>
<comment type="caution">
    <text evidence="4">The sequence shown here is derived from an EMBL/GenBank/DDBJ whole genome shotgun (WGS) entry which is preliminary data.</text>
</comment>
<keyword evidence="5" id="KW-1185">Reference proteome</keyword>
<gene>
    <name evidence="4" type="ORF">HPB52_021732</name>
</gene>
<dbReference type="Proteomes" id="UP000821837">
    <property type="component" value="Unassembled WGS sequence"/>
</dbReference>
<feature type="region of interest" description="Disordered" evidence="2">
    <location>
        <begin position="50"/>
        <end position="86"/>
    </location>
</feature>
<feature type="domain" description="BESS" evidence="3">
    <location>
        <begin position="107"/>
        <end position="146"/>
    </location>
</feature>
<evidence type="ECO:0000313" key="5">
    <source>
        <dbReference type="Proteomes" id="UP000821837"/>
    </source>
</evidence>
<organism evidence="4 5">
    <name type="scientific">Rhipicephalus sanguineus</name>
    <name type="common">Brown dog tick</name>
    <name type="synonym">Ixodes sanguineus</name>
    <dbReference type="NCBI Taxonomy" id="34632"/>
    <lineage>
        <taxon>Eukaryota</taxon>
        <taxon>Metazoa</taxon>
        <taxon>Ecdysozoa</taxon>
        <taxon>Arthropoda</taxon>
        <taxon>Chelicerata</taxon>
        <taxon>Arachnida</taxon>
        <taxon>Acari</taxon>
        <taxon>Parasitiformes</taxon>
        <taxon>Ixodida</taxon>
        <taxon>Ixodoidea</taxon>
        <taxon>Ixodidae</taxon>
        <taxon>Rhipicephalinae</taxon>
        <taxon>Rhipicephalus</taxon>
        <taxon>Rhipicephalus</taxon>
    </lineage>
</organism>
<dbReference type="InterPro" id="IPR004210">
    <property type="entry name" value="BESS_motif"/>
</dbReference>
<evidence type="ECO:0000256" key="1">
    <source>
        <dbReference type="PROSITE-ProRule" id="PRU00371"/>
    </source>
</evidence>
<reference evidence="4" key="1">
    <citation type="journal article" date="2020" name="Cell">
        <title>Large-Scale Comparative Analyses of Tick Genomes Elucidate Their Genetic Diversity and Vector Capacities.</title>
        <authorList>
            <consortium name="Tick Genome and Microbiome Consortium (TIGMIC)"/>
            <person name="Jia N."/>
            <person name="Wang J."/>
            <person name="Shi W."/>
            <person name="Du L."/>
            <person name="Sun Y."/>
            <person name="Zhan W."/>
            <person name="Jiang J.F."/>
            <person name="Wang Q."/>
            <person name="Zhang B."/>
            <person name="Ji P."/>
            <person name="Bell-Sakyi L."/>
            <person name="Cui X.M."/>
            <person name="Yuan T.T."/>
            <person name="Jiang B.G."/>
            <person name="Yang W.F."/>
            <person name="Lam T.T."/>
            <person name="Chang Q.C."/>
            <person name="Ding S.J."/>
            <person name="Wang X.J."/>
            <person name="Zhu J.G."/>
            <person name="Ruan X.D."/>
            <person name="Zhao L."/>
            <person name="Wei J.T."/>
            <person name="Ye R.Z."/>
            <person name="Que T.C."/>
            <person name="Du C.H."/>
            <person name="Zhou Y.H."/>
            <person name="Cheng J.X."/>
            <person name="Dai P.F."/>
            <person name="Guo W.B."/>
            <person name="Han X.H."/>
            <person name="Huang E.J."/>
            <person name="Li L.F."/>
            <person name="Wei W."/>
            <person name="Gao Y.C."/>
            <person name="Liu J.Z."/>
            <person name="Shao H.Z."/>
            <person name="Wang X."/>
            <person name="Wang C.C."/>
            <person name="Yang T.C."/>
            <person name="Huo Q.B."/>
            <person name="Li W."/>
            <person name="Chen H.Y."/>
            <person name="Chen S.E."/>
            <person name="Zhou L.G."/>
            <person name="Ni X.B."/>
            <person name="Tian J.H."/>
            <person name="Sheng Y."/>
            <person name="Liu T."/>
            <person name="Pan Y.S."/>
            <person name="Xia L.Y."/>
            <person name="Li J."/>
            <person name="Zhao F."/>
            <person name="Cao W.C."/>
        </authorList>
    </citation>
    <scope>NUCLEOTIDE SEQUENCE</scope>
    <source>
        <strain evidence="4">Rsan-2018</strain>
    </source>
</reference>
<comment type="subcellular location">
    <subcellularLocation>
        <location evidence="1">Nucleus</location>
    </subcellularLocation>
</comment>
<name>A0A9D4T4G2_RHISA</name>
<evidence type="ECO:0000313" key="4">
    <source>
        <dbReference type="EMBL" id="KAH7969764.1"/>
    </source>
</evidence>
<sequence length="148" mass="16351">MESAQDIFVTMRCSQESNTDLEGFDVDTCPVLSDVEASLSTEHVSMVVTSDASDNTLHGAPPTSAAGSVTTHEGQRALQPPQKKRKTRELFIEELGHVEKELTTCAKDIDENFAATLVDHMRTVKPELKLDMQLKLLQVVKEFQTPAH</sequence>
<protein>
    <recommendedName>
        <fullName evidence="3">BESS domain-containing protein</fullName>
    </recommendedName>
</protein>
<dbReference type="PROSITE" id="PS51031">
    <property type="entry name" value="BESS"/>
    <property type="match status" value="1"/>
</dbReference>
<dbReference type="GO" id="GO:0005634">
    <property type="term" value="C:nucleus"/>
    <property type="evidence" value="ECO:0007669"/>
    <property type="project" value="UniProtKB-SubCell"/>
</dbReference>
<dbReference type="GO" id="GO:0003677">
    <property type="term" value="F:DNA binding"/>
    <property type="evidence" value="ECO:0007669"/>
    <property type="project" value="InterPro"/>
</dbReference>
<dbReference type="AlphaFoldDB" id="A0A9D4T4G2"/>
<evidence type="ECO:0000256" key="2">
    <source>
        <dbReference type="SAM" id="MobiDB-lite"/>
    </source>
</evidence>
<proteinExistence type="predicted"/>
<accession>A0A9D4T4G2</accession>
<evidence type="ECO:0000259" key="3">
    <source>
        <dbReference type="PROSITE" id="PS51031"/>
    </source>
</evidence>
<keyword evidence="1" id="KW-0539">Nucleus</keyword>